<dbReference type="EMBL" id="JAVRRJ010000006">
    <property type="protein sequence ID" value="KAK5083832.1"/>
    <property type="molecule type" value="Genomic_DNA"/>
</dbReference>
<accession>A0AAN7SYJ9</accession>
<dbReference type="PROSITE" id="PS50089">
    <property type="entry name" value="ZF_RING_2"/>
    <property type="match status" value="1"/>
</dbReference>
<dbReference type="InterPro" id="IPR001841">
    <property type="entry name" value="Znf_RING"/>
</dbReference>
<reference evidence="7 8" key="1">
    <citation type="submission" date="2023-08" db="EMBL/GenBank/DDBJ databases">
        <title>Black Yeasts Isolated from many extreme environments.</title>
        <authorList>
            <person name="Coleine C."/>
            <person name="Stajich J.E."/>
            <person name="Selbmann L."/>
        </authorList>
    </citation>
    <scope>NUCLEOTIDE SEQUENCE [LARGE SCALE GENOMIC DNA]</scope>
    <source>
        <strain evidence="7 8">CCFEE 5910</strain>
    </source>
</reference>
<dbReference type="PROSITE" id="PS00518">
    <property type="entry name" value="ZF_RING_1"/>
    <property type="match status" value="1"/>
</dbReference>
<protein>
    <recommendedName>
        <fullName evidence="6">RING-type domain-containing protein</fullName>
    </recommendedName>
</protein>
<dbReference type="InterPro" id="IPR018957">
    <property type="entry name" value="Znf_C3HC4_RING-type"/>
</dbReference>
<evidence type="ECO:0000313" key="7">
    <source>
        <dbReference type="EMBL" id="KAK5083832.1"/>
    </source>
</evidence>
<dbReference type="SMART" id="SM00184">
    <property type="entry name" value="RING"/>
    <property type="match status" value="1"/>
</dbReference>
<evidence type="ECO:0000256" key="4">
    <source>
        <dbReference type="PROSITE-ProRule" id="PRU00175"/>
    </source>
</evidence>
<dbReference type="AlphaFoldDB" id="A0AAN7SYJ9"/>
<comment type="caution">
    <text evidence="7">The sequence shown here is derived from an EMBL/GenBank/DDBJ whole genome shotgun (WGS) entry which is preliminary data.</text>
</comment>
<dbReference type="InterPro" id="IPR047134">
    <property type="entry name" value="RNF4"/>
</dbReference>
<dbReference type="SUPFAM" id="SSF57850">
    <property type="entry name" value="RING/U-box"/>
    <property type="match status" value="1"/>
</dbReference>
<keyword evidence="3" id="KW-0862">Zinc</keyword>
<dbReference type="GO" id="GO:0008270">
    <property type="term" value="F:zinc ion binding"/>
    <property type="evidence" value="ECO:0007669"/>
    <property type="project" value="UniProtKB-KW"/>
</dbReference>
<proteinExistence type="predicted"/>
<evidence type="ECO:0000259" key="6">
    <source>
        <dbReference type="PROSITE" id="PS50089"/>
    </source>
</evidence>
<organism evidence="7 8">
    <name type="scientific">Lithohypha guttulata</name>
    <dbReference type="NCBI Taxonomy" id="1690604"/>
    <lineage>
        <taxon>Eukaryota</taxon>
        <taxon>Fungi</taxon>
        <taxon>Dikarya</taxon>
        <taxon>Ascomycota</taxon>
        <taxon>Pezizomycotina</taxon>
        <taxon>Eurotiomycetes</taxon>
        <taxon>Chaetothyriomycetidae</taxon>
        <taxon>Chaetothyriales</taxon>
        <taxon>Trichomeriaceae</taxon>
        <taxon>Lithohypha</taxon>
    </lineage>
</organism>
<evidence type="ECO:0000313" key="8">
    <source>
        <dbReference type="Proteomes" id="UP001309876"/>
    </source>
</evidence>
<dbReference type="PANTHER" id="PTHR23041:SF78">
    <property type="entry name" value="E3 UBIQUITIN-PROTEIN LIGASE RNF4"/>
    <property type="match status" value="1"/>
</dbReference>
<evidence type="ECO:0000256" key="2">
    <source>
        <dbReference type="ARBA" id="ARBA00022771"/>
    </source>
</evidence>
<keyword evidence="5" id="KW-0175">Coiled coil</keyword>
<keyword evidence="2 4" id="KW-0863">Zinc-finger</keyword>
<feature type="coiled-coil region" evidence="5">
    <location>
        <begin position="89"/>
        <end position="123"/>
    </location>
</feature>
<sequence>MADDNVVSLSDVDDVSDGETMIIGLESMEQDIAKLQESHRRYRNRMKQKNAKLKESKEKHERDYHHELCRREKENESWRRKFTEKCEDMKALKREIADLRGRMKHLRVELKAKTRQLERMDHLICDICYDREKCLVTRCGHGFCASCLPHVFDIAAEEAMLDDDGDGVSVVGEANCPTCRERLNQKDDVWPIFLTESVG</sequence>
<dbReference type="InterPro" id="IPR017907">
    <property type="entry name" value="Znf_RING_CS"/>
</dbReference>
<evidence type="ECO:0000256" key="1">
    <source>
        <dbReference type="ARBA" id="ARBA00022723"/>
    </source>
</evidence>
<evidence type="ECO:0000256" key="3">
    <source>
        <dbReference type="ARBA" id="ARBA00022833"/>
    </source>
</evidence>
<dbReference type="Gene3D" id="3.30.40.10">
    <property type="entry name" value="Zinc/RING finger domain, C3HC4 (zinc finger)"/>
    <property type="match status" value="1"/>
</dbReference>
<evidence type="ECO:0000256" key="5">
    <source>
        <dbReference type="SAM" id="Coils"/>
    </source>
</evidence>
<feature type="domain" description="RING-type" evidence="6">
    <location>
        <begin position="125"/>
        <end position="180"/>
    </location>
</feature>
<gene>
    <name evidence="7" type="ORF">LTR05_006338</name>
</gene>
<keyword evidence="8" id="KW-1185">Reference proteome</keyword>
<dbReference type="Proteomes" id="UP001309876">
    <property type="component" value="Unassembled WGS sequence"/>
</dbReference>
<keyword evidence="1" id="KW-0479">Metal-binding</keyword>
<dbReference type="InterPro" id="IPR013083">
    <property type="entry name" value="Znf_RING/FYVE/PHD"/>
</dbReference>
<feature type="coiled-coil region" evidence="5">
    <location>
        <begin position="25"/>
        <end position="63"/>
    </location>
</feature>
<dbReference type="PANTHER" id="PTHR23041">
    <property type="entry name" value="RING FINGER DOMAIN-CONTAINING"/>
    <property type="match status" value="1"/>
</dbReference>
<dbReference type="Pfam" id="PF00097">
    <property type="entry name" value="zf-C3HC4"/>
    <property type="match status" value="1"/>
</dbReference>
<name>A0AAN7SYJ9_9EURO</name>